<gene>
    <name evidence="10" type="ORF">Pmani_034057</name>
</gene>
<evidence type="ECO:0000256" key="6">
    <source>
        <dbReference type="ARBA" id="ARBA00023136"/>
    </source>
</evidence>
<evidence type="ECO:0000313" key="11">
    <source>
        <dbReference type="Proteomes" id="UP001292094"/>
    </source>
</evidence>
<evidence type="ECO:0000313" key="10">
    <source>
        <dbReference type="EMBL" id="KAK4293223.1"/>
    </source>
</evidence>
<feature type="transmembrane region" description="Helical" evidence="8">
    <location>
        <begin position="297"/>
        <end position="319"/>
    </location>
</feature>
<evidence type="ECO:0000256" key="8">
    <source>
        <dbReference type="SAM" id="Phobius"/>
    </source>
</evidence>
<dbReference type="InterPro" id="IPR011701">
    <property type="entry name" value="MFS"/>
</dbReference>
<evidence type="ECO:0000256" key="1">
    <source>
        <dbReference type="ARBA" id="ARBA00004141"/>
    </source>
</evidence>
<dbReference type="GO" id="GO:0016020">
    <property type="term" value="C:membrane"/>
    <property type="evidence" value="ECO:0007669"/>
    <property type="project" value="UniProtKB-SubCell"/>
</dbReference>
<evidence type="ECO:0000256" key="7">
    <source>
        <dbReference type="SAM" id="MobiDB-lite"/>
    </source>
</evidence>
<keyword evidence="3 8" id="KW-0812">Transmembrane</keyword>
<feature type="transmembrane region" description="Helical" evidence="8">
    <location>
        <begin position="137"/>
        <end position="154"/>
    </location>
</feature>
<dbReference type="Proteomes" id="UP001292094">
    <property type="component" value="Unassembled WGS sequence"/>
</dbReference>
<feature type="transmembrane region" description="Helical" evidence="8">
    <location>
        <begin position="418"/>
        <end position="440"/>
    </location>
</feature>
<proteinExistence type="predicted"/>
<protein>
    <recommendedName>
        <fullName evidence="9">Major facilitator superfamily (MFS) profile domain-containing protein</fullName>
    </recommendedName>
</protein>
<dbReference type="GO" id="GO:0006820">
    <property type="term" value="P:monoatomic anion transport"/>
    <property type="evidence" value="ECO:0007669"/>
    <property type="project" value="TreeGrafter"/>
</dbReference>
<feature type="transmembrane region" description="Helical" evidence="8">
    <location>
        <begin position="360"/>
        <end position="378"/>
    </location>
</feature>
<dbReference type="InterPro" id="IPR036259">
    <property type="entry name" value="MFS_trans_sf"/>
</dbReference>
<dbReference type="CDD" id="cd17318">
    <property type="entry name" value="MFS_SLC17"/>
    <property type="match status" value="1"/>
</dbReference>
<comment type="caution">
    <text evidence="10">The sequence shown here is derived from an EMBL/GenBank/DDBJ whole genome shotgun (WGS) entry which is preliminary data.</text>
</comment>
<evidence type="ECO:0000259" key="9">
    <source>
        <dbReference type="PROSITE" id="PS50850"/>
    </source>
</evidence>
<dbReference type="AlphaFoldDB" id="A0AAE1TPJ2"/>
<feature type="transmembrane region" description="Helical" evidence="8">
    <location>
        <begin position="21"/>
        <end position="45"/>
    </location>
</feature>
<dbReference type="PANTHER" id="PTHR11662">
    <property type="entry name" value="SOLUTE CARRIER FAMILY 17"/>
    <property type="match status" value="1"/>
</dbReference>
<feature type="transmembrane region" description="Helical" evidence="8">
    <location>
        <begin position="452"/>
        <end position="471"/>
    </location>
</feature>
<dbReference type="Gene3D" id="1.20.1250.20">
    <property type="entry name" value="MFS general substrate transporter like domains"/>
    <property type="match status" value="2"/>
</dbReference>
<feature type="transmembrane region" description="Helical" evidence="8">
    <location>
        <begin position="384"/>
        <end position="406"/>
    </location>
</feature>
<dbReference type="FunFam" id="1.20.1250.20:FF:000003">
    <property type="entry name" value="Solute carrier family 17 member 3"/>
    <property type="match status" value="1"/>
</dbReference>
<keyword evidence="6 8" id="KW-0472">Membrane</keyword>
<evidence type="ECO:0000256" key="2">
    <source>
        <dbReference type="ARBA" id="ARBA00022448"/>
    </source>
</evidence>
<dbReference type="GO" id="GO:0015293">
    <property type="term" value="F:symporter activity"/>
    <property type="evidence" value="ECO:0007669"/>
    <property type="project" value="UniProtKB-KW"/>
</dbReference>
<dbReference type="InterPro" id="IPR020846">
    <property type="entry name" value="MFS_dom"/>
</dbReference>
<accession>A0AAE1TPJ2</accession>
<comment type="subcellular location">
    <subcellularLocation>
        <location evidence="1">Membrane</location>
        <topology evidence="1">Multi-pass membrane protein</topology>
    </subcellularLocation>
</comment>
<dbReference type="SUPFAM" id="SSF103473">
    <property type="entry name" value="MFS general substrate transporter"/>
    <property type="match status" value="1"/>
</dbReference>
<evidence type="ECO:0000256" key="5">
    <source>
        <dbReference type="ARBA" id="ARBA00022989"/>
    </source>
</evidence>
<feature type="transmembrane region" description="Helical" evidence="8">
    <location>
        <begin position="160"/>
        <end position="181"/>
    </location>
</feature>
<keyword evidence="4" id="KW-0769">Symport</keyword>
<feature type="compositionally biased region" description="Basic and acidic residues" evidence="7">
    <location>
        <begin position="496"/>
        <end position="519"/>
    </location>
</feature>
<keyword evidence="5 8" id="KW-1133">Transmembrane helix</keyword>
<name>A0AAE1TPJ2_9EUCA</name>
<keyword evidence="11" id="KW-1185">Reference proteome</keyword>
<feature type="region of interest" description="Disordered" evidence="7">
    <location>
        <begin position="482"/>
        <end position="519"/>
    </location>
</feature>
<feature type="transmembrane region" description="Helical" evidence="8">
    <location>
        <begin position="229"/>
        <end position="248"/>
    </location>
</feature>
<dbReference type="InterPro" id="IPR050382">
    <property type="entry name" value="MFS_Na/Anion_cotransporter"/>
</dbReference>
<feature type="domain" description="Major facilitator superfamily (MFS) profile" evidence="9">
    <location>
        <begin position="62"/>
        <end position="475"/>
    </location>
</feature>
<sequence length="519" mass="56533">MAEAQKNTCCAKVPARLSLAFLTSAGVTILYILRINMSVAIVAMVDLAPESHNSSKGTHVAYCISSAQVNETMSMDYDQLDDLSTTLPPTDMEEEENTKMVLTGAQRGLVLGAFFYGYAITNIPGGRMAETYGSKRVYGGAILIGGILTLLTPVAANAHYIVLILLRTLIGLSNGVVYPAMNAMVARWIPPLERPRFMSFTYMSNTLGTVITMPVCGFLIAWVGWPSVFYFSGTVAILWSILWFLFMFDTPAQHPRISPQERDYIIQALKAETKKEKGIITSVPLWATNFAHIGSMFGFNLLLTQLPTYLATILGFAIANNGMLSALPFVTQFIGSIVSGWVGDYLITRNYITVRTSRKTFVTITHVLPAIVLVLVGYSGCQTILAIALLCVATTFSGCLCSGHLANHLDLSPNFAGTLYGVSNTLAFLVTMCVPVIVGAMTPDQTLQQWQAVFWVAGAAYVSCWFIFVLFGSTDIQPWNYGDEEEVKGGQGEDGEAMKEVEKEETEKFIGDAKDSGGK</sequence>
<evidence type="ECO:0000256" key="3">
    <source>
        <dbReference type="ARBA" id="ARBA00022692"/>
    </source>
</evidence>
<keyword evidence="2" id="KW-0813">Transport</keyword>
<evidence type="ECO:0000256" key="4">
    <source>
        <dbReference type="ARBA" id="ARBA00022847"/>
    </source>
</evidence>
<dbReference type="PROSITE" id="PS50850">
    <property type="entry name" value="MFS"/>
    <property type="match status" value="1"/>
</dbReference>
<feature type="transmembrane region" description="Helical" evidence="8">
    <location>
        <begin position="108"/>
        <end position="125"/>
    </location>
</feature>
<feature type="transmembrane region" description="Helical" evidence="8">
    <location>
        <begin position="202"/>
        <end position="223"/>
    </location>
</feature>
<feature type="transmembrane region" description="Helical" evidence="8">
    <location>
        <begin position="325"/>
        <end position="348"/>
    </location>
</feature>
<dbReference type="Pfam" id="PF07690">
    <property type="entry name" value="MFS_1"/>
    <property type="match status" value="1"/>
</dbReference>
<organism evidence="10 11">
    <name type="scientific">Petrolisthes manimaculis</name>
    <dbReference type="NCBI Taxonomy" id="1843537"/>
    <lineage>
        <taxon>Eukaryota</taxon>
        <taxon>Metazoa</taxon>
        <taxon>Ecdysozoa</taxon>
        <taxon>Arthropoda</taxon>
        <taxon>Crustacea</taxon>
        <taxon>Multicrustacea</taxon>
        <taxon>Malacostraca</taxon>
        <taxon>Eumalacostraca</taxon>
        <taxon>Eucarida</taxon>
        <taxon>Decapoda</taxon>
        <taxon>Pleocyemata</taxon>
        <taxon>Anomura</taxon>
        <taxon>Galatheoidea</taxon>
        <taxon>Porcellanidae</taxon>
        <taxon>Petrolisthes</taxon>
    </lineage>
</organism>
<dbReference type="EMBL" id="JAWZYT010004606">
    <property type="protein sequence ID" value="KAK4293223.1"/>
    <property type="molecule type" value="Genomic_DNA"/>
</dbReference>
<reference evidence="10" key="1">
    <citation type="submission" date="2023-11" db="EMBL/GenBank/DDBJ databases">
        <title>Genome assemblies of two species of porcelain crab, Petrolisthes cinctipes and Petrolisthes manimaculis (Anomura: Porcellanidae).</title>
        <authorList>
            <person name="Angst P."/>
        </authorList>
    </citation>
    <scope>NUCLEOTIDE SEQUENCE</scope>
    <source>
        <strain evidence="10">PB745_02</strain>
        <tissue evidence="10">Gill</tissue>
    </source>
</reference>
<dbReference type="PANTHER" id="PTHR11662:SF399">
    <property type="entry name" value="FI19708P1-RELATED"/>
    <property type="match status" value="1"/>
</dbReference>